<dbReference type="EnsemblPlants" id="KEH15370">
    <property type="protein sequence ID" value="KEH15370"/>
    <property type="gene ID" value="MTR_1239s0010"/>
</dbReference>
<evidence type="ECO:0000313" key="10">
    <source>
        <dbReference type="EnsemblPlants" id="KEH15370"/>
    </source>
</evidence>
<feature type="non-terminal residue" evidence="9">
    <location>
        <position position="560"/>
    </location>
</feature>
<keyword evidence="9" id="KW-0378">Hydrolase</keyword>
<evidence type="ECO:0000256" key="4">
    <source>
        <dbReference type="ARBA" id="ARBA00022797"/>
    </source>
</evidence>
<dbReference type="Gene3D" id="3.40.50.1820">
    <property type="entry name" value="alpha/beta hydrolase"/>
    <property type="match status" value="1"/>
</dbReference>
<dbReference type="Pfam" id="PF22632">
    <property type="entry name" value="BphC_D1"/>
    <property type="match status" value="1"/>
</dbReference>
<feature type="domain" description="VOC" evidence="8">
    <location>
        <begin position="6"/>
        <end position="121"/>
    </location>
</feature>
<evidence type="ECO:0000256" key="3">
    <source>
        <dbReference type="ARBA" id="ARBA00022723"/>
    </source>
</evidence>
<evidence type="ECO:0000256" key="1">
    <source>
        <dbReference type="ARBA" id="ARBA00001954"/>
    </source>
</evidence>
<dbReference type="STRING" id="3880.A0A072TPB1"/>
<dbReference type="InterPro" id="IPR004360">
    <property type="entry name" value="Glyas_Fos-R_dOase_dom"/>
</dbReference>
<dbReference type="AlphaFoldDB" id="A0A072TPB1"/>
<dbReference type="GO" id="GO:0008198">
    <property type="term" value="F:ferrous iron binding"/>
    <property type="evidence" value="ECO:0007669"/>
    <property type="project" value="InterPro"/>
</dbReference>
<dbReference type="Gene3D" id="3.10.180.10">
    <property type="entry name" value="2,3-Dihydroxybiphenyl 1,2-Dioxygenase, domain 1"/>
    <property type="match status" value="2"/>
</dbReference>
<dbReference type="CDD" id="cd07252">
    <property type="entry name" value="BphC1-RGP6_N_like"/>
    <property type="match status" value="1"/>
</dbReference>
<dbReference type="HOGENOM" id="CLU_487149_0_0_1"/>
<accession>A0A072TPB1</accession>
<dbReference type="PROSITE" id="PS51819">
    <property type="entry name" value="VOC"/>
    <property type="match status" value="2"/>
</dbReference>
<evidence type="ECO:0000256" key="2">
    <source>
        <dbReference type="ARBA" id="ARBA00008784"/>
    </source>
</evidence>
<dbReference type="PRINTS" id="PR00111">
    <property type="entry name" value="ABHYDROLASE"/>
</dbReference>
<comment type="similarity">
    <text evidence="2">Belongs to the extradiol ring-cleavage dioxygenase family.</text>
</comment>
<keyword evidence="3" id="KW-0479">Metal-binding</keyword>
<comment type="cofactor">
    <cofactor evidence="1">
        <name>Fe(2+)</name>
        <dbReference type="ChEBI" id="CHEBI:29033"/>
    </cofactor>
</comment>
<dbReference type="PANTHER" id="PTHR46438">
    <property type="entry name" value="ALPHA/BETA-HYDROLASES SUPERFAMILY PROTEIN"/>
    <property type="match status" value="1"/>
</dbReference>
<dbReference type="InterPro" id="IPR029058">
    <property type="entry name" value="AB_hydrolase_fold"/>
</dbReference>
<dbReference type="SUPFAM" id="SSF53474">
    <property type="entry name" value="alpha/beta-Hydrolases"/>
    <property type="match status" value="1"/>
</dbReference>
<reference evidence="9 11" key="2">
    <citation type="journal article" date="2014" name="BMC Genomics">
        <title>An improved genome release (version Mt4.0) for the model legume Medicago truncatula.</title>
        <authorList>
            <person name="Tang H."/>
            <person name="Krishnakumar V."/>
            <person name="Bidwell S."/>
            <person name="Rosen B."/>
            <person name="Chan A."/>
            <person name="Zhou S."/>
            <person name="Gentzbittel L."/>
            <person name="Childs K.L."/>
            <person name="Yandell M."/>
            <person name="Gundlach H."/>
            <person name="Mayer K.F."/>
            <person name="Schwartz D.C."/>
            <person name="Town C.D."/>
        </authorList>
    </citation>
    <scope>GENOME REANNOTATION</scope>
    <source>
        <strain evidence="9">A17</strain>
        <strain evidence="10 11">cv. Jemalong A17</strain>
    </source>
</reference>
<evidence type="ECO:0000256" key="5">
    <source>
        <dbReference type="ARBA" id="ARBA00022964"/>
    </source>
</evidence>
<evidence type="ECO:0000256" key="7">
    <source>
        <dbReference type="ARBA" id="ARBA00023004"/>
    </source>
</evidence>
<keyword evidence="6" id="KW-0560">Oxidoreductase</keyword>
<proteinExistence type="inferred from homology"/>
<keyword evidence="5" id="KW-0223">Dioxygenase</keyword>
<reference evidence="10" key="3">
    <citation type="submission" date="2015-06" db="UniProtKB">
        <authorList>
            <consortium name="EnsemblPlants"/>
        </authorList>
    </citation>
    <scope>IDENTIFICATION</scope>
    <source>
        <strain evidence="10">cv. Jemalong A17</strain>
    </source>
</reference>
<dbReference type="PANTHER" id="PTHR46438:SF11">
    <property type="entry name" value="LIPASE-RELATED"/>
    <property type="match status" value="1"/>
</dbReference>
<dbReference type="InterPro" id="IPR029068">
    <property type="entry name" value="Glyas_Bleomycin-R_OHBP_Dase"/>
</dbReference>
<dbReference type="Pfam" id="PF00561">
    <property type="entry name" value="Abhydrolase_1"/>
    <property type="match status" value="1"/>
</dbReference>
<dbReference type="GO" id="GO:0016787">
    <property type="term" value="F:hydrolase activity"/>
    <property type="evidence" value="ECO:0007669"/>
    <property type="project" value="UniProtKB-KW"/>
</dbReference>
<feature type="domain" description="VOC" evidence="8">
    <location>
        <begin position="145"/>
        <end position="267"/>
    </location>
</feature>
<protein>
    <submittedName>
        <fullName evidence="9">2-hydroxy-6-oxo-6-phenylhexa-2,4-dienoate hydrolase, putative</fullName>
    </submittedName>
</protein>
<sequence length="560" mass="62661">MGTIRALGYVGFTATNIDRWKDFAPGVLGLQLSETWPDGTLVLRADAYQRRIFIHPGRVDEIRYIGWEVYDADSLEKLKSQLTGKRVPFVDLNEDETAHRAVIDGLKFLDTDGLHIEAFYGASQSKHEPFVSPVGQGPFVTGEQGLGHIVVHPENYSAAVAFYKDVLDFKISDYCTINTLGARDGHATFMHVNPRHHSLALANFPIGQRLNHIMLELETIDDVGCAYERALAAGAHILLDLGRHTNDDVFSFYVMTPSGWSVEIGCGGRRIDDTTWHVSHHTRPSSWGHNLDSTSRMVKVGNLDIHYHDSGSGDQVVVLLHGGGPGASSWSNFQRNIGPLSEHFRVLAIDMPHFGKSTKPEGRYLDRPWYAEVVGATLDTLNISKAHFVGNSLGGSVSMVLSVERPEIVDRLVLMGTMGSLPVFAPLPPEGAKHIIEYYHGEGPTREKLEAFLRSMIYDQNLITTDFIEERFIASTTPELLFVAQQPKLNTHFTQWQTADQVKHKSLLLYGRDDRVVPWDTSLLLLRLMPNADLHIFSRCGHWAQWERADEFNSVVANFL</sequence>
<evidence type="ECO:0000256" key="6">
    <source>
        <dbReference type="ARBA" id="ARBA00023002"/>
    </source>
</evidence>
<evidence type="ECO:0000313" key="11">
    <source>
        <dbReference type="Proteomes" id="UP000002051"/>
    </source>
</evidence>
<dbReference type="PROSITE" id="PS00082">
    <property type="entry name" value="EXTRADIOL_DIOXYGENAS"/>
    <property type="match status" value="1"/>
</dbReference>
<dbReference type="Proteomes" id="UP000002051">
    <property type="component" value="Unassembled WGS sequence"/>
</dbReference>
<evidence type="ECO:0000313" key="9">
    <source>
        <dbReference type="EMBL" id="KEH15370.1"/>
    </source>
</evidence>
<dbReference type="EMBL" id="KL403963">
    <property type="protein sequence ID" value="KEH15370.1"/>
    <property type="molecule type" value="Genomic_DNA"/>
</dbReference>
<dbReference type="InterPro" id="IPR037523">
    <property type="entry name" value="VOC_core"/>
</dbReference>
<name>A0A072TPB1_MEDTR</name>
<dbReference type="SUPFAM" id="SSF54593">
    <property type="entry name" value="Glyoxalase/Bleomycin resistance protein/Dihydroxybiphenyl dioxygenase"/>
    <property type="match status" value="2"/>
</dbReference>
<dbReference type="SMR" id="A0A072TPB1"/>
<dbReference type="InterPro" id="IPR000486">
    <property type="entry name" value="Xdiol_ring_cleave_dOase_1/2"/>
</dbReference>
<reference evidence="9 11" key="1">
    <citation type="journal article" date="2011" name="Nature">
        <title>The Medicago genome provides insight into the evolution of rhizobial symbioses.</title>
        <authorList>
            <person name="Young N.D."/>
            <person name="Debelle F."/>
            <person name="Oldroyd G.E."/>
            <person name="Geurts R."/>
            <person name="Cannon S.B."/>
            <person name="Udvardi M.K."/>
            <person name="Benedito V.A."/>
            <person name="Mayer K.F."/>
            <person name="Gouzy J."/>
            <person name="Schoof H."/>
            <person name="Van de Peer Y."/>
            <person name="Proost S."/>
            <person name="Cook D.R."/>
            <person name="Meyers B.C."/>
            <person name="Spannagl M."/>
            <person name="Cheung F."/>
            <person name="De Mita S."/>
            <person name="Krishnakumar V."/>
            <person name="Gundlach H."/>
            <person name="Zhou S."/>
            <person name="Mudge J."/>
            <person name="Bharti A.K."/>
            <person name="Murray J.D."/>
            <person name="Naoumkina M.A."/>
            <person name="Rosen B."/>
            <person name="Silverstein K.A."/>
            <person name="Tang H."/>
            <person name="Rombauts S."/>
            <person name="Zhao P.X."/>
            <person name="Zhou P."/>
            <person name="Barbe V."/>
            <person name="Bardou P."/>
            <person name="Bechner M."/>
            <person name="Bellec A."/>
            <person name="Berger A."/>
            <person name="Berges H."/>
            <person name="Bidwell S."/>
            <person name="Bisseling T."/>
            <person name="Choisne N."/>
            <person name="Couloux A."/>
            <person name="Denny R."/>
            <person name="Deshpande S."/>
            <person name="Dai X."/>
            <person name="Doyle J.J."/>
            <person name="Dudez A.M."/>
            <person name="Farmer A.D."/>
            <person name="Fouteau S."/>
            <person name="Franken C."/>
            <person name="Gibelin C."/>
            <person name="Gish J."/>
            <person name="Goldstein S."/>
            <person name="Gonzalez A.J."/>
            <person name="Green P.J."/>
            <person name="Hallab A."/>
            <person name="Hartog M."/>
            <person name="Hua A."/>
            <person name="Humphray S.J."/>
            <person name="Jeong D.H."/>
            <person name="Jing Y."/>
            <person name="Jocker A."/>
            <person name="Kenton S.M."/>
            <person name="Kim D.J."/>
            <person name="Klee K."/>
            <person name="Lai H."/>
            <person name="Lang C."/>
            <person name="Lin S."/>
            <person name="Macmil S.L."/>
            <person name="Magdelenat G."/>
            <person name="Matthews L."/>
            <person name="McCorrison J."/>
            <person name="Monaghan E.L."/>
            <person name="Mun J.H."/>
            <person name="Najar F.Z."/>
            <person name="Nicholson C."/>
            <person name="Noirot C."/>
            <person name="O'Bleness M."/>
            <person name="Paule C.R."/>
            <person name="Poulain J."/>
            <person name="Prion F."/>
            <person name="Qin B."/>
            <person name="Qu C."/>
            <person name="Retzel E.F."/>
            <person name="Riddle C."/>
            <person name="Sallet E."/>
            <person name="Samain S."/>
            <person name="Samson N."/>
            <person name="Sanders I."/>
            <person name="Saurat O."/>
            <person name="Scarpelli C."/>
            <person name="Schiex T."/>
            <person name="Segurens B."/>
            <person name="Severin A.J."/>
            <person name="Sherrier D.J."/>
            <person name="Shi R."/>
            <person name="Sims S."/>
            <person name="Singer S.R."/>
            <person name="Sinharoy S."/>
            <person name="Sterck L."/>
            <person name="Viollet A."/>
            <person name="Wang B.B."/>
            <person name="Wang K."/>
            <person name="Wang M."/>
            <person name="Wang X."/>
            <person name="Warfsmann J."/>
            <person name="Weissenbach J."/>
            <person name="White D.D."/>
            <person name="White J.D."/>
            <person name="Wiley G.B."/>
            <person name="Wincker P."/>
            <person name="Xing Y."/>
            <person name="Yang L."/>
            <person name="Yao Z."/>
            <person name="Ying F."/>
            <person name="Zhai J."/>
            <person name="Zhou L."/>
            <person name="Zuber A."/>
            <person name="Denarie J."/>
            <person name="Dixon R.A."/>
            <person name="May G.D."/>
            <person name="Schwartz D.C."/>
            <person name="Rogers J."/>
            <person name="Quetier F."/>
            <person name="Town C.D."/>
            <person name="Roe B.A."/>
        </authorList>
    </citation>
    <scope>NUCLEOTIDE SEQUENCE [LARGE SCALE GENOMIC DNA]</scope>
    <source>
        <strain evidence="9">A17</strain>
        <strain evidence="10 11">cv. Jemalong A17</strain>
    </source>
</reference>
<organism evidence="9 11">
    <name type="scientific">Medicago truncatula</name>
    <name type="common">Barrel medic</name>
    <name type="synonym">Medicago tribuloides</name>
    <dbReference type="NCBI Taxonomy" id="3880"/>
    <lineage>
        <taxon>Eukaryota</taxon>
        <taxon>Viridiplantae</taxon>
        <taxon>Streptophyta</taxon>
        <taxon>Embryophyta</taxon>
        <taxon>Tracheophyta</taxon>
        <taxon>Spermatophyta</taxon>
        <taxon>Magnoliopsida</taxon>
        <taxon>eudicotyledons</taxon>
        <taxon>Gunneridae</taxon>
        <taxon>Pentapetalae</taxon>
        <taxon>rosids</taxon>
        <taxon>fabids</taxon>
        <taxon>Fabales</taxon>
        <taxon>Fabaceae</taxon>
        <taxon>Papilionoideae</taxon>
        <taxon>50 kb inversion clade</taxon>
        <taxon>NPAAA clade</taxon>
        <taxon>Hologalegina</taxon>
        <taxon>IRL clade</taxon>
        <taxon>Trifolieae</taxon>
        <taxon>Medicago</taxon>
    </lineage>
</organism>
<keyword evidence="11" id="KW-1185">Reference proteome</keyword>
<evidence type="ECO:0000259" key="8">
    <source>
        <dbReference type="PROSITE" id="PS51819"/>
    </source>
</evidence>
<gene>
    <name evidence="9" type="ORF">MTR_1239s0010</name>
</gene>
<dbReference type="InterPro" id="IPR000073">
    <property type="entry name" value="AB_hydrolase_1"/>
</dbReference>
<dbReference type="GO" id="GO:0051213">
    <property type="term" value="F:dioxygenase activity"/>
    <property type="evidence" value="ECO:0007669"/>
    <property type="project" value="UniProtKB-KW"/>
</dbReference>
<dbReference type="Pfam" id="PF00903">
    <property type="entry name" value="Glyoxalase"/>
    <property type="match status" value="1"/>
</dbReference>
<keyword evidence="7" id="KW-0408">Iron</keyword>
<dbReference type="CDD" id="cd07237">
    <property type="entry name" value="BphC1-RGP6_C_like"/>
    <property type="match status" value="1"/>
</dbReference>
<keyword evidence="4" id="KW-0058">Aromatic hydrocarbons catabolism</keyword>